<dbReference type="RefSeq" id="WP_255225932.1">
    <property type="nucleotide sequence ID" value="NZ_JAJEKE010000001.1"/>
</dbReference>
<evidence type="ECO:0000313" key="3">
    <source>
        <dbReference type="Proteomes" id="UP001651880"/>
    </source>
</evidence>
<dbReference type="Proteomes" id="UP001651880">
    <property type="component" value="Unassembled WGS sequence"/>
</dbReference>
<keyword evidence="1" id="KW-1133">Transmembrane helix</keyword>
<evidence type="ECO:0000256" key="1">
    <source>
        <dbReference type="SAM" id="Phobius"/>
    </source>
</evidence>
<gene>
    <name evidence="2" type="ORF">LJD61_02650</name>
</gene>
<feature type="transmembrane region" description="Helical" evidence="1">
    <location>
        <begin position="104"/>
        <end position="126"/>
    </location>
</feature>
<feature type="transmembrane region" description="Helical" evidence="1">
    <location>
        <begin position="132"/>
        <end position="158"/>
    </location>
</feature>
<proteinExistence type="predicted"/>
<protein>
    <submittedName>
        <fullName evidence="2">Uncharacterized protein</fullName>
    </submittedName>
</protein>
<keyword evidence="1" id="KW-0812">Transmembrane</keyword>
<name>A0ABT1NB16_9FIRM</name>
<evidence type="ECO:0000313" key="2">
    <source>
        <dbReference type="EMBL" id="MCQ1528449.1"/>
    </source>
</evidence>
<keyword evidence="3" id="KW-1185">Reference proteome</keyword>
<feature type="transmembrane region" description="Helical" evidence="1">
    <location>
        <begin position="6"/>
        <end position="25"/>
    </location>
</feature>
<accession>A0ABT1NB16</accession>
<organism evidence="2 3">
    <name type="scientific">Lutispora saccharofermentans</name>
    <dbReference type="NCBI Taxonomy" id="3024236"/>
    <lineage>
        <taxon>Bacteria</taxon>
        <taxon>Bacillati</taxon>
        <taxon>Bacillota</taxon>
        <taxon>Clostridia</taxon>
        <taxon>Lutisporales</taxon>
        <taxon>Lutisporaceae</taxon>
        <taxon>Lutispora</taxon>
    </lineage>
</organism>
<dbReference type="EMBL" id="JAJEKE010000001">
    <property type="protein sequence ID" value="MCQ1528449.1"/>
    <property type="molecule type" value="Genomic_DNA"/>
</dbReference>
<comment type="caution">
    <text evidence="2">The sequence shown here is derived from an EMBL/GenBank/DDBJ whole genome shotgun (WGS) entry which is preliminary data.</text>
</comment>
<sequence>MGRKVALGGILTAISIIFLYLAVYLPSAKLTMYFLTGIIPGFILVEMGARQAWLLYFATSMLSFLVLGNLVNAVPYIFIFGIYPLIKYYIEKTRNILIELTLKLLFFNIASLAVYFIWTRVFLINITIAFPIVWLVLGLQFAFLVYDYVFTRVIFYYWDKIRVYWRKDVR</sequence>
<feature type="transmembrane region" description="Helical" evidence="1">
    <location>
        <begin position="55"/>
        <end position="83"/>
    </location>
</feature>
<reference evidence="2 3" key="1">
    <citation type="submission" date="2021-10" db="EMBL/GenBank/DDBJ databases">
        <title>Lutispora strain m25 sp. nov., a thermophilic, non-spore-forming bacterium isolated from a lab-scale methanogenic bioreactor digesting anaerobic sludge.</title>
        <authorList>
            <person name="El Houari A."/>
            <person name="Mcdonald J."/>
        </authorList>
    </citation>
    <scope>NUCLEOTIDE SEQUENCE [LARGE SCALE GENOMIC DNA]</scope>
    <source>
        <strain evidence="3">m25</strain>
    </source>
</reference>
<keyword evidence="1" id="KW-0472">Membrane</keyword>